<reference evidence="1 2" key="1">
    <citation type="submission" date="2023-07" db="EMBL/GenBank/DDBJ databases">
        <title>Genomic Encyclopedia of Type Strains, Phase IV (KMG-IV): sequencing the most valuable type-strain genomes for metagenomic binning, comparative biology and taxonomic classification.</title>
        <authorList>
            <person name="Goeker M."/>
        </authorList>
    </citation>
    <scope>NUCLEOTIDE SEQUENCE [LARGE SCALE GENOMIC DNA]</scope>
    <source>
        <strain evidence="1 2">DSM 19562</strain>
    </source>
</reference>
<evidence type="ECO:0000313" key="2">
    <source>
        <dbReference type="Proteomes" id="UP001236369"/>
    </source>
</evidence>
<gene>
    <name evidence="1" type="ORF">QO016_004030</name>
</gene>
<dbReference type="EMBL" id="JAUSVV010000013">
    <property type="protein sequence ID" value="MDQ0444517.1"/>
    <property type="molecule type" value="Genomic_DNA"/>
</dbReference>
<dbReference type="RefSeq" id="WP_238252854.1">
    <property type="nucleotide sequence ID" value="NZ_BPQX01000063.1"/>
</dbReference>
<keyword evidence="2" id="KW-1185">Reference proteome</keyword>
<sequence>MTDPGDQTNKMAEIAGLAASLADRILEKHAAGTSIPPELFKMLVRAARILHDHSVPWPPSVEFVVMEVGRRVAEAQASGRAVVIDLPSDHDAAKR</sequence>
<protein>
    <submittedName>
        <fullName evidence="1">Uncharacterized protein</fullName>
    </submittedName>
</protein>
<accession>A0ABU0HQB7</accession>
<organism evidence="1 2">
    <name type="scientific">Methylobacterium persicinum</name>
    <dbReference type="NCBI Taxonomy" id="374426"/>
    <lineage>
        <taxon>Bacteria</taxon>
        <taxon>Pseudomonadati</taxon>
        <taxon>Pseudomonadota</taxon>
        <taxon>Alphaproteobacteria</taxon>
        <taxon>Hyphomicrobiales</taxon>
        <taxon>Methylobacteriaceae</taxon>
        <taxon>Methylobacterium</taxon>
    </lineage>
</organism>
<name>A0ABU0HQB7_9HYPH</name>
<dbReference type="Proteomes" id="UP001236369">
    <property type="component" value="Unassembled WGS sequence"/>
</dbReference>
<evidence type="ECO:0000313" key="1">
    <source>
        <dbReference type="EMBL" id="MDQ0444517.1"/>
    </source>
</evidence>
<comment type="caution">
    <text evidence="1">The sequence shown here is derived from an EMBL/GenBank/DDBJ whole genome shotgun (WGS) entry which is preliminary data.</text>
</comment>
<proteinExistence type="predicted"/>